<comment type="caution">
    <text evidence="4">The sequence shown here is derived from an EMBL/GenBank/DDBJ whole genome shotgun (WGS) entry which is preliminary data.</text>
</comment>
<evidence type="ECO:0000313" key="5">
    <source>
        <dbReference type="Proteomes" id="UP000321776"/>
    </source>
</evidence>
<reference evidence="3 6" key="3">
    <citation type="submission" date="2024-01" db="EMBL/GenBank/DDBJ databases">
        <title>The diversity of rhizobia nodulating Mimosa spp. in eleven states of Brazil covering several biomes is determined by host plant, location, and edaphic factors.</title>
        <authorList>
            <person name="Rouws L."/>
            <person name="Barauna A."/>
            <person name="Beukes C."/>
            <person name="De Faria S.M."/>
            <person name="Gross E."/>
            <person name="Dos Reis Junior F.B."/>
            <person name="Simon M."/>
            <person name="Maluk M."/>
            <person name="Odee D.W."/>
            <person name="Kenicer G."/>
            <person name="Young J.P.W."/>
            <person name="Reis V.M."/>
            <person name="Zilli J."/>
            <person name="James E.K."/>
        </authorList>
    </citation>
    <scope>NUCLEOTIDE SEQUENCE [LARGE SCALE GENOMIC DNA]</scope>
    <source>
        <strain evidence="3 6">JPY530</strain>
    </source>
</reference>
<reference evidence="4" key="2">
    <citation type="submission" date="2019-08" db="EMBL/GenBank/DDBJ databases">
        <authorList>
            <person name="Im W.-T."/>
        </authorList>
    </citation>
    <scope>NUCLEOTIDE SEQUENCE</scope>
    <source>
        <strain evidence="4">NF 2-5-3</strain>
    </source>
</reference>
<dbReference type="AlphaFoldDB" id="A0A5C6V478"/>
<dbReference type="EMBL" id="VOQS01000005">
    <property type="protein sequence ID" value="TXC79879.1"/>
    <property type="molecule type" value="Genomic_DNA"/>
</dbReference>
<name>A0A5C6V478_9BURK</name>
<evidence type="ECO:0000313" key="3">
    <source>
        <dbReference type="EMBL" id="MEM5340335.1"/>
    </source>
</evidence>
<feature type="chain" id="PRO_5022790583" evidence="2">
    <location>
        <begin position="24"/>
        <end position="92"/>
    </location>
</feature>
<accession>A0A5C6V478</accession>
<dbReference type="EMBL" id="JAZHGA010000007">
    <property type="protein sequence ID" value="MEM5340335.1"/>
    <property type="molecule type" value="Genomic_DNA"/>
</dbReference>
<keyword evidence="2" id="KW-0732">Signal</keyword>
<organism evidence="4 5">
    <name type="scientific">Paraburkholderia azotifigens</name>
    <dbReference type="NCBI Taxonomy" id="2057004"/>
    <lineage>
        <taxon>Bacteria</taxon>
        <taxon>Pseudomonadati</taxon>
        <taxon>Pseudomonadota</taxon>
        <taxon>Betaproteobacteria</taxon>
        <taxon>Burkholderiales</taxon>
        <taxon>Burkholderiaceae</taxon>
        <taxon>Paraburkholderia</taxon>
    </lineage>
</organism>
<evidence type="ECO:0000313" key="6">
    <source>
        <dbReference type="Proteomes" id="UP001481677"/>
    </source>
</evidence>
<dbReference type="RefSeq" id="WP_147237469.1">
    <property type="nucleotide sequence ID" value="NZ_JAZHFZ010000006.1"/>
</dbReference>
<proteinExistence type="predicted"/>
<keyword evidence="6" id="KW-1185">Reference proteome</keyword>
<evidence type="ECO:0000256" key="1">
    <source>
        <dbReference type="SAM" id="MobiDB-lite"/>
    </source>
</evidence>
<evidence type="ECO:0000256" key="2">
    <source>
        <dbReference type="SAM" id="SignalP"/>
    </source>
</evidence>
<dbReference type="Proteomes" id="UP000321776">
    <property type="component" value="Unassembled WGS sequence"/>
</dbReference>
<feature type="signal peptide" evidence="2">
    <location>
        <begin position="1"/>
        <end position="23"/>
    </location>
</feature>
<protein>
    <submittedName>
        <fullName evidence="4">Uncharacterized protein</fullName>
    </submittedName>
</protein>
<reference evidence="4 5" key="1">
    <citation type="journal article" date="2018" name="Int. J. Syst. Evol. Microbiol.">
        <title>Paraburkholderia azotifigens sp. nov., a nitrogen-fixing bacterium isolated from paddy soil.</title>
        <authorList>
            <person name="Choi G.M."/>
            <person name="Im W.T."/>
        </authorList>
    </citation>
    <scope>NUCLEOTIDE SEQUENCE [LARGE SCALE GENOMIC DNA]</scope>
    <source>
        <strain evidence="4 5">NF 2-5-3</strain>
    </source>
</reference>
<gene>
    <name evidence="4" type="ORF">FRZ40_36795</name>
    <name evidence="3" type="ORF">V4C56_11925</name>
</gene>
<feature type="region of interest" description="Disordered" evidence="1">
    <location>
        <begin position="45"/>
        <end position="92"/>
    </location>
</feature>
<sequence>MNTKLTGALLAACFASFAMPVLAGGYDAASDARAGGVVKTSHAGHAVQHEGANSEALKNHGGVGGVGGTGAGKSESGRREQPDSIDPMYRGG</sequence>
<evidence type="ECO:0000313" key="4">
    <source>
        <dbReference type="EMBL" id="TXC79879.1"/>
    </source>
</evidence>
<feature type="compositionally biased region" description="Gly residues" evidence="1">
    <location>
        <begin position="61"/>
        <end position="71"/>
    </location>
</feature>
<dbReference type="Proteomes" id="UP001481677">
    <property type="component" value="Unassembled WGS sequence"/>
</dbReference>